<evidence type="ECO:0000259" key="7">
    <source>
        <dbReference type="Pfam" id="PF02687"/>
    </source>
</evidence>
<dbReference type="GO" id="GO:0005886">
    <property type="term" value="C:plasma membrane"/>
    <property type="evidence" value="ECO:0007669"/>
    <property type="project" value="UniProtKB-SubCell"/>
</dbReference>
<keyword evidence="4 6" id="KW-1133">Transmembrane helix</keyword>
<feature type="transmembrane region" description="Helical" evidence="6">
    <location>
        <begin position="771"/>
        <end position="794"/>
    </location>
</feature>
<dbReference type="InterPro" id="IPR025857">
    <property type="entry name" value="MacB_PCD"/>
</dbReference>
<keyword evidence="3 6" id="KW-0812">Transmembrane</keyword>
<feature type="transmembrane region" description="Helical" evidence="6">
    <location>
        <begin position="376"/>
        <end position="399"/>
    </location>
</feature>
<dbReference type="eggNOG" id="COG0577">
    <property type="taxonomic scope" value="Bacteria"/>
</dbReference>
<feature type="transmembrane region" description="Helical" evidence="6">
    <location>
        <begin position="737"/>
        <end position="756"/>
    </location>
</feature>
<feature type="domain" description="ABC3 transporter permease C-terminal" evidence="7">
    <location>
        <begin position="291"/>
        <end position="403"/>
    </location>
</feature>
<dbReference type="AlphaFoldDB" id="A0A085BEX1"/>
<feature type="domain" description="MacB-like periplasmic core" evidence="8">
    <location>
        <begin position="20"/>
        <end position="234"/>
    </location>
</feature>
<evidence type="ECO:0000256" key="6">
    <source>
        <dbReference type="SAM" id="Phobius"/>
    </source>
</evidence>
<evidence type="ECO:0000256" key="2">
    <source>
        <dbReference type="ARBA" id="ARBA00022475"/>
    </source>
</evidence>
<keyword evidence="10" id="KW-1185">Reference proteome</keyword>
<dbReference type="Proteomes" id="UP000028623">
    <property type="component" value="Unassembled WGS sequence"/>
</dbReference>
<feature type="transmembrane region" description="Helical" evidence="6">
    <location>
        <begin position="331"/>
        <end position="356"/>
    </location>
</feature>
<evidence type="ECO:0008006" key="11">
    <source>
        <dbReference type="Google" id="ProtNLM"/>
    </source>
</evidence>
<reference evidence="9 10" key="1">
    <citation type="submission" date="2014-07" db="EMBL/GenBank/DDBJ databases">
        <title>Epilithonimonas lactis LMG 22401 Genome.</title>
        <authorList>
            <person name="Pipes S.E."/>
            <person name="Stropko S.J."/>
        </authorList>
    </citation>
    <scope>NUCLEOTIDE SEQUENCE [LARGE SCALE GENOMIC DNA]</scope>
    <source>
        <strain evidence="9 10">LMG 24401</strain>
    </source>
</reference>
<evidence type="ECO:0000256" key="3">
    <source>
        <dbReference type="ARBA" id="ARBA00022692"/>
    </source>
</evidence>
<dbReference type="Pfam" id="PF12704">
    <property type="entry name" value="MacB_PCD"/>
    <property type="match status" value="2"/>
</dbReference>
<dbReference type="GO" id="GO:0022857">
    <property type="term" value="F:transmembrane transporter activity"/>
    <property type="evidence" value="ECO:0007669"/>
    <property type="project" value="TreeGrafter"/>
</dbReference>
<feature type="domain" description="MacB-like periplasmic core" evidence="8">
    <location>
        <begin position="430"/>
        <end position="650"/>
    </location>
</feature>
<dbReference type="PANTHER" id="PTHR30572:SF18">
    <property type="entry name" value="ABC-TYPE MACROLIDE FAMILY EXPORT SYSTEM PERMEASE COMPONENT 2"/>
    <property type="match status" value="1"/>
</dbReference>
<accession>A0A085BEX1</accession>
<dbReference type="EMBL" id="JPLY01000004">
    <property type="protein sequence ID" value="KFC21016.1"/>
    <property type="molecule type" value="Genomic_DNA"/>
</dbReference>
<name>A0A085BEX1_9FLAO</name>
<dbReference type="InterPro" id="IPR003838">
    <property type="entry name" value="ABC3_permease_C"/>
</dbReference>
<evidence type="ECO:0000256" key="4">
    <source>
        <dbReference type="ARBA" id="ARBA00022989"/>
    </source>
</evidence>
<proteinExistence type="predicted"/>
<dbReference type="STRING" id="421072.SAMN04488097_0363"/>
<sequence length="808" mass="92376">MIKNWLKIAFINYRKNWLSTIINILGLSVGLCVFLLIYIHWQDEKSYEQWVPNNENIYLVENHISSFGNMSQSSYPELYVSKEKFPEIEDYTIANIWGWYKTRLVAGENSSYSTTGQVSSQFFKFFPFETVVGNINNALTDKSKIALSENTARQLFGDDYKNSIGKTVKKDQNGNLYTVSFIYRFPDENSVFKADYLTLENQPKDDTQWMSYSFLGLFKVKAGTDIQKLEEKLSKQQQYHEEILSKKWGAEVDKKNPTKVFLTPITKMKLDAKGDGISKGDKKSLKILLGLSILILILSGINLINLKTAQSAQRAKEVGVRKTMGSSKGSLVIQFLIETFIICLVAYFIAFALVELLLPSYNKYLDKEIKLSDPNIFVGSAVLLILFALFAGILPATYLSNFKPINTLKGNFSRSKHGVWLRNSILTLQLIISSFFIICSLIIHSQVDFMMKKDLGFKGNQVIQIDFKKTNYNEKDYDVKKYELLKNEVRKIAGVVETTGSVQSLGMGLRNASIAKSASDTTKIVNNVAVGGIEENYFRFYDMKMVAGNDLNWKKTSDTISGTVVNETFVRNMGWNNQQAIGKEILPGWEEKKKYKILGVVKDFYFGGVDKPIDAAAFYNYDRNWAKNSMTNLQIRLDGNDINGTIERIKEFWLTKAEPGYPFDYQFIDKQFAKTFEKFQKQQTLFTTLNIVVLVVALLGLFALSSLLIEQKLKDVAIKKILGADERTIIWDLTKRFLIICIIAVVFSIPVSYYAMNEWLKDFAYRIDMPVWPYALSMISLLILTFIVVSFKAYRATKISLVKYLKYE</sequence>
<dbReference type="PANTHER" id="PTHR30572">
    <property type="entry name" value="MEMBRANE COMPONENT OF TRANSPORTER-RELATED"/>
    <property type="match status" value="1"/>
</dbReference>
<comment type="caution">
    <text evidence="9">The sequence shown here is derived from an EMBL/GenBank/DDBJ whole genome shotgun (WGS) entry which is preliminary data.</text>
</comment>
<dbReference type="InterPro" id="IPR050250">
    <property type="entry name" value="Macrolide_Exporter_MacB"/>
</dbReference>
<organism evidence="9 10">
    <name type="scientific">Epilithonimonas lactis</name>
    <dbReference type="NCBI Taxonomy" id="421072"/>
    <lineage>
        <taxon>Bacteria</taxon>
        <taxon>Pseudomonadati</taxon>
        <taxon>Bacteroidota</taxon>
        <taxon>Flavobacteriia</taxon>
        <taxon>Flavobacteriales</taxon>
        <taxon>Weeksellaceae</taxon>
        <taxon>Chryseobacterium group</taxon>
        <taxon>Epilithonimonas</taxon>
    </lineage>
</organism>
<evidence type="ECO:0000259" key="8">
    <source>
        <dbReference type="Pfam" id="PF12704"/>
    </source>
</evidence>
<evidence type="ECO:0000313" key="10">
    <source>
        <dbReference type="Proteomes" id="UP000028623"/>
    </source>
</evidence>
<dbReference type="RefSeq" id="WP_034976718.1">
    <property type="nucleotide sequence ID" value="NZ_FOFI01000001.1"/>
</dbReference>
<comment type="subcellular location">
    <subcellularLocation>
        <location evidence="1">Cell membrane</location>
        <topology evidence="1">Multi-pass membrane protein</topology>
    </subcellularLocation>
</comment>
<evidence type="ECO:0000256" key="1">
    <source>
        <dbReference type="ARBA" id="ARBA00004651"/>
    </source>
</evidence>
<evidence type="ECO:0000256" key="5">
    <source>
        <dbReference type="ARBA" id="ARBA00023136"/>
    </source>
</evidence>
<feature type="domain" description="ABC3 transporter permease C-terminal" evidence="7">
    <location>
        <begin position="690"/>
        <end position="800"/>
    </location>
</feature>
<feature type="transmembrane region" description="Helical" evidence="6">
    <location>
        <begin position="685"/>
        <end position="709"/>
    </location>
</feature>
<feature type="transmembrane region" description="Helical" evidence="6">
    <location>
        <begin position="420"/>
        <end position="443"/>
    </location>
</feature>
<keyword evidence="5 6" id="KW-0472">Membrane</keyword>
<evidence type="ECO:0000313" key="9">
    <source>
        <dbReference type="EMBL" id="KFC21016.1"/>
    </source>
</evidence>
<dbReference type="OrthoDB" id="8740261at2"/>
<dbReference type="Pfam" id="PF02687">
    <property type="entry name" value="FtsX"/>
    <property type="match status" value="2"/>
</dbReference>
<feature type="transmembrane region" description="Helical" evidence="6">
    <location>
        <begin position="21"/>
        <end position="41"/>
    </location>
</feature>
<protein>
    <recommendedName>
        <fullName evidence="11">ABC transport system permease protein</fullName>
    </recommendedName>
</protein>
<gene>
    <name evidence="9" type="ORF">IO89_12375</name>
</gene>
<feature type="transmembrane region" description="Helical" evidence="6">
    <location>
        <begin position="287"/>
        <end position="306"/>
    </location>
</feature>
<keyword evidence="2" id="KW-1003">Cell membrane</keyword>